<reference evidence="2" key="1">
    <citation type="submission" date="2015-09" db="EMBL/GenBank/DDBJ databases">
        <title>Complete sequence of Algoriphagus sp. M8-2.</title>
        <authorList>
            <person name="Shintani M."/>
        </authorList>
    </citation>
    <scope>NUCLEOTIDE SEQUENCE [LARGE SCALE GENOMIC DNA]</scope>
    <source>
        <strain evidence="2">M8-2</strain>
    </source>
</reference>
<dbReference type="RefSeq" id="WP_067550016.1">
    <property type="nucleotide sequence ID" value="NZ_CP012836.1"/>
</dbReference>
<evidence type="ECO:0000313" key="1">
    <source>
        <dbReference type="EMBL" id="AMQ58054.1"/>
    </source>
</evidence>
<evidence type="ECO:0000313" key="2">
    <source>
        <dbReference type="Proteomes" id="UP000073816"/>
    </source>
</evidence>
<name>A0A142ESE9_9BACT</name>
<sequence length="170" mass="18821">MKKLGIAVFILLILGSVGYFFFIKLGGNTPILLSVVSDAPSTLIGKTYRGTPQDPKLGETFREIEQLQSLNPGTKIHTIYYLEPAGKLDTMEVFVGLDLPFATGELETKAFPENQYISAKLIANKWVMPGPEKVKEEIREFAKSKNLTLKGIFIDKITSESEVEVIAPVE</sequence>
<accession>A0A142ESE9</accession>
<protein>
    <recommendedName>
        <fullName evidence="3">GyrI-like small molecule binding domain-containing protein</fullName>
    </recommendedName>
</protein>
<dbReference type="AlphaFoldDB" id="A0A142ESE9"/>
<dbReference type="STRING" id="1727163.AO498_16505"/>
<dbReference type="KEGG" id="alm:AO498_16505"/>
<organism evidence="1 2">
    <name type="scientific">Algoriphagus sanaruensis</name>
    <dbReference type="NCBI Taxonomy" id="1727163"/>
    <lineage>
        <taxon>Bacteria</taxon>
        <taxon>Pseudomonadati</taxon>
        <taxon>Bacteroidota</taxon>
        <taxon>Cytophagia</taxon>
        <taxon>Cytophagales</taxon>
        <taxon>Cyclobacteriaceae</taxon>
        <taxon>Algoriphagus</taxon>
    </lineage>
</organism>
<reference evidence="1 2" key="2">
    <citation type="journal article" date="2016" name="Genome Announc.">
        <title>Complete Genome Sequence of Algoriphagus sp. Strain M8-2, Isolated from a Brackish Lake.</title>
        <authorList>
            <person name="Muraguchi Y."/>
            <person name="Kushimoto K."/>
            <person name="Ohtsubo Y."/>
            <person name="Suzuki T."/>
            <person name="Dohra H."/>
            <person name="Kimbara K."/>
            <person name="Shintani M."/>
        </authorList>
    </citation>
    <scope>NUCLEOTIDE SEQUENCE [LARGE SCALE GENOMIC DNA]</scope>
    <source>
        <strain evidence="1 2">M8-2</strain>
    </source>
</reference>
<gene>
    <name evidence="1" type="ORF">AO498_16505</name>
</gene>
<evidence type="ECO:0008006" key="3">
    <source>
        <dbReference type="Google" id="ProtNLM"/>
    </source>
</evidence>
<dbReference type="Proteomes" id="UP000073816">
    <property type="component" value="Chromosome"/>
</dbReference>
<dbReference type="EMBL" id="CP012836">
    <property type="protein sequence ID" value="AMQ58054.1"/>
    <property type="molecule type" value="Genomic_DNA"/>
</dbReference>
<proteinExistence type="predicted"/>
<keyword evidence="2" id="KW-1185">Reference proteome</keyword>
<dbReference type="PATRIC" id="fig|1727163.4.peg.3463"/>